<dbReference type="Proteomes" id="UP000199060">
    <property type="component" value="Unassembled WGS sequence"/>
</dbReference>
<evidence type="ECO:0000313" key="2">
    <source>
        <dbReference type="EMBL" id="SDD76936.1"/>
    </source>
</evidence>
<dbReference type="Gene3D" id="2.60.120.200">
    <property type="match status" value="1"/>
</dbReference>
<reference evidence="3" key="1">
    <citation type="submission" date="2016-10" db="EMBL/GenBank/DDBJ databases">
        <authorList>
            <person name="Varghese N."/>
            <person name="Submissions S."/>
        </authorList>
    </citation>
    <scope>NUCLEOTIDE SEQUENCE [LARGE SCALE GENOMIC DNA]</scope>
    <source>
        <strain evidence="3">DSM 23095</strain>
    </source>
</reference>
<dbReference type="GO" id="GO:0005975">
    <property type="term" value="P:carbohydrate metabolic process"/>
    <property type="evidence" value="ECO:0007669"/>
    <property type="project" value="UniProtKB-ARBA"/>
</dbReference>
<protein>
    <submittedName>
        <fullName evidence="2">Concanavalin A-like lectin/glucanases superfamily protein</fullName>
    </submittedName>
</protein>
<gene>
    <name evidence="2" type="ORF">SAMN04488104_10584</name>
</gene>
<keyword evidence="2" id="KW-0430">Lectin</keyword>
<dbReference type="OrthoDB" id="5124266at2"/>
<keyword evidence="1" id="KW-0732">Signal</keyword>
<evidence type="ECO:0000313" key="3">
    <source>
        <dbReference type="Proteomes" id="UP000199060"/>
    </source>
</evidence>
<keyword evidence="3" id="KW-1185">Reference proteome</keyword>
<organism evidence="2 3">
    <name type="scientific">Algoriphagus faecimaris</name>
    <dbReference type="NCBI Taxonomy" id="686796"/>
    <lineage>
        <taxon>Bacteria</taxon>
        <taxon>Pseudomonadati</taxon>
        <taxon>Bacteroidota</taxon>
        <taxon>Cytophagia</taxon>
        <taxon>Cytophagales</taxon>
        <taxon>Cyclobacteriaceae</taxon>
        <taxon>Algoriphagus</taxon>
    </lineage>
</organism>
<dbReference type="EMBL" id="FNAC01000058">
    <property type="protein sequence ID" value="SDD76936.1"/>
    <property type="molecule type" value="Genomic_DNA"/>
</dbReference>
<dbReference type="RefSeq" id="WP_087941256.1">
    <property type="nucleotide sequence ID" value="NZ_FNAC01000058.1"/>
</dbReference>
<dbReference type="SUPFAM" id="SSF49899">
    <property type="entry name" value="Concanavalin A-like lectins/glucanases"/>
    <property type="match status" value="1"/>
</dbReference>
<dbReference type="InterPro" id="IPR013320">
    <property type="entry name" value="ConA-like_dom_sf"/>
</dbReference>
<dbReference type="Pfam" id="PF13385">
    <property type="entry name" value="Laminin_G_3"/>
    <property type="match status" value="1"/>
</dbReference>
<sequence length="285" mass="32444">MKLKLLVLYFHLSFLCFSEAKAQMEELDPSIKVNLIALWDFDSPVHEGWKSINSSSHFLSFGDLPVDQVFDSELNRRVAVFKERGWLKVPRENLGELNIYGKNPELTVMALVKKESEKNWQAIAGVWDESRSKRQYYMFLNASSKTHQDEMKRYPSQGRLHGHISAVGGKTPGEVAWISYGSSKDSIPEKIWVWISMTYDGKEIKVYVNGKLEKDPLTNPFKYAEGIYDGGTDGADFTVGANSVANKMTNQFIGKMAFLAVFKKNLTSKEIQEFQNKLFSIQSND</sequence>
<evidence type="ECO:0000256" key="1">
    <source>
        <dbReference type="SAM" id="SignalP"/>
    </source>
</evidence>
<name>A0A1G6XIA4_9BACT</name>
<accession>A0A1G6XIA4</accession>
<feature type="signal peptide" evidence="1">
    <location>
        <begin position="1"/>
        <end position="22"/>
    </location>
</feature>
<dbReference type="STRING" id="686796.SAMN04488104_10584"/>
<feature type="chain" id="PRO_5011689403" evidence="1">
    <location>
        <begin position="23"/>
        <end position="285"/>
    </location>
</feature>
<proteinExistence type="predicted"/>
<dbReference type="GO" id="GO:0004553">
    <property type="term" value="F:hydrolase activity, hydrolyzing O-glycosyl compounds"/>
    <property type="evidence" value="ECO:0007669"/>
    <property type="project" value="UniProtKB-ARBA"/>
</dbReference>
<dbReference type="GO" id="GO:0030246">
    <property type="term" value="F:carbohydrate binding"/>
    <property type="evidence" value="ECO:0007669"/>
    <property type="project" value="UniProtKB-KW"/>
</dbReference>
<dbReference type="AlphaFoldDB" id="A0A1G6XIA4"/>